<dbReference type="HAMAP" id="MF_00966">
    <property type="entry name" value="G6PD"/>
    <property type="match status" value="1"/>
</dbReference>
<feature type="binding site" evidence="7">
    <location>
        <position position="338"/>
    </location>
    <ligand>
        <name>substrate</name>
    </ligand>
</feature>
<dbReference type="EC" id="1.1.1.49" evidence="7"/>
<feature type="binding site" evidence="7">
    <location>
        <position position="214"/>
    </location>
    <ligand>
        <name>substrate</name>
    </ligand>
</feature>
<dbReference type="UniPathway" id="UPA00115">
    <property type="reaction ID" value="UER00408"/>
</dbReference>
<evidence type="ECO:0000256" key="7">
    <source>
        <dbReference type="HAMAP-Rule" id="MF_00966"/>
    </source>
</evidence>
<dbReference type="InterPro" id="IPR036291">
    <property type="entry name" value="NAD(P)-bd_dom_sf"/>
</dbReference>
<dbReference type="EMBL" id="AAQH01000028">
    <property type="protein sequence ID" value="EAT10926.1"/>
    <property type="molecule type" value="Genomic_DNA"/>
</dbReference>
<feature type="domain" description="Glucose-6-phosphate dehydrogenase C-terminal" evidence="9">
    <location>
        <begin position="187"/>
        <end position="484"/>
    </location>
</feature>
<dbReference type="SUPFAM" id="SSF55347">
    <property type="entry name" value="Glyceraldehyde-3-phosphate dehydrogenase-like, C-terminal domain"/>
    <property type="match status" value="1"/>
</dbReference>
<keyword evidence="6 7" id="KW-0119">Carbohydrate metabolism</keyword>
<dbReference type="GO" id="GO:0006006">
    <property type="term" value="P:glucose metabolic process"/>
    <property type="evidence" value="ECO:0007669"/>
    <property type="project" value="UniProtKB-KW"/>
</dbReference>
<gene>
    <name evidence="7" type="primary">zwf</name>
    <name evidence="10" type="ORF">RED65_02363</name>
</gene>
<dbReference type="RefSeq" id="WP_007019329.1">
    <property type="nucleotide sequence ID" value="NZ_CH724123.1"/>
</dbReference>
<dbReference type="GO" id="GO:0009051">
    <property type="term" value="P:pentose-phosphate shunt, oxidative branch"/>
    <property type="evidence" value="ECO:0007669"/>
    <property type="project" value="TreeGrafter"/>
</dbReference>
<dbReference type="InterPro" id="IPR022674">
    <property type="entry name" value="G6P_DH_NAD-bd"/>
</dbReference>
<comment type="function">
    <text evidence="7">Catalyzes the oxidation of glucose 6-phosphate to 6-phosphogluconolactone.</text>
</comment>
<dbReference type="PIRSF" id="PIRSF000110">
    <property type="entry name" value="G6PD"/>
    <property type="match status" value="1"/>
</dbReference>
<evidence type="ECO:0000313" key="11">
    <source>
        <dbReference type="Proteomes" id="UP000004263"/>
    </source>
</evidence>
<feature type="binding site" evidence="7">
    <location>
        <begin position="91"/>
        <end position="92"/>
    </location>
    <ligand>
        <name>NADP(+)</name>
        <dbReference type="ChEBI" id="CHEBI:58349"/>
    </ligand>
</feature>
<feature type="binding site" evidence="7">
    <location>
        <position position="146"/>
    </location>
    <ligand>
        <name>NADP(+)</name>
        <dbReference type="ChEBI" id="CHEBI:58349"/>
    </ligand>
</feature>
<organism evidence="10 11">
    <name type="scientific">Bermanella marisrubri</name>
    <dbReference type="NCBI Taxonomy" id="207949"/>
    <lineage>
        <taxon>Bacteria</taxon>
        <taxon>Pseudomonadati</taxon>
        <taxon>Pseudomonadota</taxon>
        <taxon>Gammaproteobacteria</taxon>
        <taxon>Oceanospirillales</taxon>
        <taxon>Oceanospirillaceae</taxon>
        <taxon>Bermanella</taxon>
    </lineage>
</organism>
<evidence type="ECO:0000256" key="4">
    <source>
        <dbReference type="ARBA" id="ARBA00022857"/>
    </source>
</evidence>
<keyword evidence="4 7" id="KW-0521">NADP</keyword>
<dbReference type="PRINTS" id="PR00079">
    <property type="entry name" value="G6PDHDRGNASE"/>
</dbReference>
<evidence type="ECO:0000256" key="1">
    <source>
        <dbReference type="ARBA" id="ARBA00004937"/>
    </source>
</evidence>
<feature type="binding site" evidence="7">
    <location>
        <position position="176"/>
    </location>
    <ligand>
        <name>substrate</name>
    </ligand>
</feature>
<feature type="binding site" evidence="7">
    <location>
        <position position="233"/>
    </location>
    <ligand>
        <name>substrate</name>
    </ligand>
</feature>
<keyword evidence="11" id="KW-1185">Reference proteome</keyword>
<dbReference type="AlphaFoldDB" id="Q1MY84"/>
<evidence type="ECO:0000256" key="6">
    <source>
        <dbReference type="ARBA" id="ARBA00023277"/>
    </source>
</evidence>
<comment type="caution">
    <text evidence="10">The sequence shown here is derived from an EMBL/GenBank/DDBJ whole genome shotgun (WGS) entry which is preliminary data.</text>
</comment>
<dbReference type="Pfam" id="PF00479">
    <property type="entry name" value="G6PD_N"/>
    <property type="match status" value="1"/>
</dbReference>
<dbReference type="PROSITE" id="PS00069">
    <property type="entry name" value="G6P_DEHYDROGENASE"/>
    <property type="match status" value="1"/>
</dbReference>
<proteinExistence type="inferred from homology"/>
<evidence type="ECO:0000259" key="8">
    <source>
        <dbReference type="Pfam" id="PF00479"/>
    </source>
</evidence>
<reference evidence="10 11" key="1">
    <citation type="submission" date="2006-03" db="EMBL/GenBank/DDBJ databases">
        <authorList>
            <person name="Pinhassi J."/>
            <person name="Pedros-Alio C."/>
            <person name="Ferriera S."/>
            <person name="Johnson J."/>
            <person name="Kravitz S."/>
            <person name="Halpern A."/>
            <person name="Remington K."/>
            <person name="Beeson K."/>
            <person name="Tran B."/>
            <person name="Rogers Y.-H."/>
            <person name="Friedman R."/>
            <person name="Venter J.C."/>
        </authorList>
    </citation>
    <scope>NUCLEOTIDE SEQUENCE [LARGE SCALE GENOMIC DNA]</scope>
    <source>
        <strain evidence="10 11">RED65</strain>
    </source>
</reference>
<dbReference type="Proteomes" id="UP000004263">
    <property type="component" value="Unassembled WGS sequence"/>
</dbReference>
<dbReference type="GO" id="GO:0004345">
    <property type="term" value="F:glucose-6-phosphate dehydrogenase activity"/>
    <property type="evidence" value="ECO:0007669"/>
    <property type="project" value="UniProtKB-UniRule"/>
</dbReference>
<feature type="active site" description="Proton acceptor" evidence="7">
    <location>
        <position position="238"/>
    </location>
</feature>
<sequence>MRMPDVTEPFELVLFGAKGDLAHRKLIPALYNLHVDGRLSEQGNIWAITRPNTEQSAYIEQVKDWVRKLGAEFDEKTWKAFSQRIKLVGVDLYKAAGYSKLAKKLNASGNPVVYYCAVHSRLYPVICEQLFAHNLITEHSAIVLEKPIGNDYESGMVINRRVAEFFEESQIYRIDHYLGKETVQNLLALRFANSIFEHQWNQRYIDHIQITISETVGVEQRAGFYEGTGALRDMLQNHLLQLLCMTAMEPPASMEAESVREEKVKVLKALKPIVGADISECVVRGQYGEGISEGEMVPKYKDEPGVDTHSTTETFVALKAQIDNWRWSGVPFYLRTGKRLAKRACEIVVQFKEVPHSIFEMQHKKTMANKLVFHLQPDEGVSLQLCEKRVGNHMQVRPMVLSLNQSDQDKNRVPEAYERLLADAINRNPTLFLREDELMTAWQWVDPILNHWQTSDQRPDTYTAGSWGPAASTLLLAKDGRLWEENS</sequence>
<comment type="similarity">
    <text evidence="2 7">Belongs to the glucose-6-phosphate dehydrogenase family.</text>
</comment>
<evidence type="ECO:0000256" key="3">
    <source>
        <dbReference type="ARBA" id="ARBA00022526"/>
    </source>
</evidence>
<dbReference type="Gene3D" id="3.40.50.720">
    <property type="entry name" value="NAD(P)-binding Rossmann-like Domain"/>
    <property type="match status" value="1"/>
</dbReference>
<keyword evidence="3 7" id="KW-0313">Glucose metabolism</keyword>
<dbReference type="InterPro" id="IPR019796">
    <property type="entry name" value="G6P_DH_AS"/>
</dbReference>
<dbReference type="NCBIfam" id="TIGR00871">
    <property type="entry name" value="zwf"/>
    <property type="match status" value="1"/>
</dbReference>
<evidence type="ECO:0000259" key="9">
    <source>
        <dbReference type="Pfam" id="PF02781"/>
    </source>
</evidence>
<keyword evidence="5 7" id="KW-0560">Oxidoreductase</keyword>
<dbReference type="HOGENOM" id="CLU_013524_5_0_6"/>
<comment type="caution">
    <text evidence="7">Lacks conserved residue(s) required for the propagation of feature annotation.</text>
</comment>
<name>Q1MY84_9GAMM</name>
<comment type="catalytic activity">
    <reaction evidence="7">
        <text>D-glucose 6-phosphate + NADP(+) = 6-phospho-D-glucono-1,5-lactone + NADPH + H(+)</text>
        <dbReference type="Rhea" id="RHEA:15841"/>
        <dbReference type="ChEBI" id="CHEBI:15378"/>
        <dbReference type="ChEBI" id="CHEBI:57783"/>
        <dbReference type="ChEBI" id="CHEBI:57955"/>
        <dbReference type="ChEBI" id="CHEBI:58349"/>
        <dbReference type="ChEBI" id="CHEBI:61548"/>
        <dbReference type="EC" id="1.1.1.49"/>
    </reaction>
</comment>
<feature type="binding site" evidence="7">
    <location>
        <position position="50"/>
    </location>
    <ligand>
        <name>NADP(+)</name>
        <dbReference type="ChEBI" id="CHEBI:58349"/>
    </ligand>
</feature>
<dbReference type="InterPro" id="IPR001282">
    <property type="entry name" value="G6P_DH"/>
</dbReference>
<dbReference type="Pfam" id="PF02781">
    <property type="entry name" value="G6PD_C"/>
    <property type="match status" value="1"/>
</dbReference>
<evidence type="ECO:0000256" key="5">
    <source>
        <dbReference type="ARBA" id="ARBA00023002"/>
    </source>
</evidence>
<dbReference type="PANTHER" id="PTHR23429:SF0">
    <property type="entry name" value="GLUCOSE-6-PHOSPHATE 1-DEHYDROGENASE"/>
    <property type="match status" value="1"/>
</dbReference>
<dbReference type="Gene3D" id="3.30.360.10">
    <property type="entry name" value="Dihydrodipicolinate Reductase, domain 2"/>
    <property type="match status" value="1"/>
</dbReference>
<protein>
    <recommendedName>
        <fullName evidence="7">Glucose-6-phosphate 1-dehydrogenase</fullName>
        <shortName evidence="7">G6PD</shortName>
        <ecNumber evidence="7">1.1.1.49</ecNumber>
    </recommendedName>
</protein>
<evidence type="ECO:0000256" key="2">
    <source>
        <dbReference type="ARBA" id="ARBA00009975"/>
    </source>
</evidence>
<dbReference type="GO" id="GO:0050661">
    <property type="term" value="F:NADP binding"/>
    <property type="evidence" value="ECO:0007669"/>
    <property type="project" value="UniProtKB-UniRule"/>
</dbReference>
<feature type="domain" description="Glucose-6-phosphate dehydrogenase NAD-binding" evidence="8">
    <location>
        <begin position="13"/>
        <end position="185"/>
    </location>
</feature>
<accession>Q1MY84</accession>
<dbReference type="STRING" id="207949.RED65_02363"/>
<feature type="binding site" evidence="7">
    <location>
        <position position="180"/>
    </location>
    <ligand>
        <name>substrate</name>
    </ligand>
</feature>
<dbReference type="PANTHER" id="PTHR23429">
    <property type="entry name" value="GLUCOSE-6-PHOSPHATE 1-DEHYDROGENASE G6PD"/>
    <property type="match status" value="1"/>
</dbReference>
<evidence type="ECO:0000313" key="10">
    <source>
        <dbReference type="EMBL" id="EAT10926.1"/>
    </source>
</evidence>
<dbReference type="SUPFAM" id="SSF51735">
    <property type="entry name" value="NAD(P)-binding Rossmann-fold domains"/>
    <property type="match status" value="1"/>
</dbReference>
<dbReference type="InterPro" id="IPR022675">
    <property type="entry name" value="G6P_DH_C"/>
</dbReference>
<dbReference type="GO" id="GO:0005829">
    <property type="term" value="C:cytosol"/>
    <property type="evidence" value="ECO:0007669"/>
    <property type="project" value="TreeGrafter"/>
</dbReference>
<comment type="pathway">
    <text evidence="1 7">Carbohydrate degradation; pentose phosphate pathway; D-ribulose 5-phosphate from D-glucose 6-phosphate (oxidative stage): step 1/3.</text>
</comment>